<evidence type="ECO:0000256" key="3">
    <source>
        <dbReference type="ARBA" id="ARBA00022603"/>
    </source>
</evidence>
<proteinExistence type="inferred from homology"/>
<keyword evidence="9" id="KW-1185">Reference proteome</keyword>
<comment type="catalytic activity">
    <reaction evidence="5">
        <text>a 2'-deoxyadenosine in DNA + S-adenosyl-L-methionine = an N(6)-methyl-2'-deoxyadenosine in DNA + S-adenosyl-L-homocysteine + H(+)</text>
        <dbReference type="Rhea" id="RHEA:15197"/>
        <dbReference type="Rhea" id="RHEA-COMP:12418"/>
        <dbReference type="Rhea" id="RHEA-COMP:12419"/>
        <dbReference type="ChEBI" id="CHEBI:15378"/>
        <dbReference type="ChEBI" id="CHEBI:57856"/>
        <dbReference type="ChEBI" id="CHEBI:59789"/>
        <dbReference type="ChEBI" id="CHEBI:90615"/>
        <dbReference type="ChEBI" id="CHEBI:90616"/>
        <dbReference type="EC" id="2.1.1.72"/>
    </reaction>
</comment>
<dbReference type="PANTHER" id="PTHR33841">
    <property type="entry name" value="DNA METHYLTRANSFERASE YEEA-RELATED"/>
    <property type="match status" value="1"/>
</dbReference>
<evidence type="ECO:0000256" key="5">
    <source>
        <dbReference type="ARBA" id="ARBA00047942"/>
    </source>
</evidence>
<dbReference type="PANTHER" id="PTHR33841:SF1">
    <property type="entry name" value="DNA METHYLTRANSFERASE A"/>
    <property type="match status" value="1"/>
</dbReference>
<evidence type="ECO:0000313" key="8">
    <source>
        <dbReference type="EMBL" id="WOB11245.1"/>
    </source>
</evidence>
<dbReference type="EMBL" id="CP136337">
    <property type="protein sequence ID" value="WOB11245.1"/>
    <property type="molecule type" value="Genomic_DNA"/>
</dbReference>
<keyword evidence="4" id="KW-0808">Transferase</keyword>
<dbReference type="InterPro" id="IPR003356">
    <property type="entry name" value="DNA_methylase_A-5"/>
</dbReference>
<feature type="domain" description="DNA methylase adenine-specific" evidence="7">
    <location>
        <begin position="78"/>
        <end position="212"/>
    </location>
</feature>
<dbReference type="RefSeq" id="WP_316704449.1">
    <property type="nucleotide sequence ID" value="NZ_CP136337.1"/>
</dbReference>
<evidence type="ECO:0000256" key="2">
    <source>
        <dbReference type="ARBA" id="ARBA00011900"/>
    </source>
</evidence>
<dbReference type="EC" id="2.1.1.72" evidence="2"/>
<dbReference type="PRINTS" id="PR00507">
    <property type="entry name" value="N12N6MTFRASE"/>
</dbReference>
<sequence>MSDRAGSDVTRAAAWVRSLVQACVGHGRYRPSDLLSWLVDKILQGFGLPADAPPDDVVGWLREQHLAYACAVSQHPFEDLLGNVYEELASRGHRGALGQFFSPSSIGELMSSILGGMEAAHATMQQRSDREDLVRVCEPACGSGALLLSFMRSAVAACGRSALESYSFTAIDLDRLCARICAAQILVNMHIHEHSVGELVVYHGDALDDPASLKVVIHASIRSLRPDLVLPALHPSRVAALRDASASQPSRDESMKSMKTVGASRRVARGRMVEADDEPDLFSTERG</sequence>
<dbReference type="Gene3D" id="3.40.50.150">
    <property type="entry name" value="Vaccinia Virus protein VP39"/>
    <property type="match status" value="1"/>
</dbReference>
<name>A0ABZ0D1W7_9BURK</name>
<evidence type="ECO:0000256" key="1">
    <source>
        <dbReference type="ARBA" id="ARBA00006594"/>
    </source>
</evidence>
<reference evidence="8 9" key="1">
    <citation type="submission" date="2023-10" db="EMBL/GenBank/DDBJ databases">
        <title>Bacteria for the degradation of biodegradable plastic PBAT(Polybutylene adipate terephthalate).</title>
        <authorList>
            <person name="Weon H.-Y."/>
            <person name="Yeon J."/>
        </authorList>
    </citation>
    <scope>NUCLEOTIDE SEQUENCE [LARGE SCALE GENOMIC DNA]</scope>
    <source>
        <strain evidence="8 9">SBD 7-3</strain>
        <plasmid evidence="8 9">unnamed1</plasmid>
    </source>
</reference>
<dbReference type="InterPro" id="IPR050953">
    <property type="entry name" value="N4_N6_ade-DNA_methylase"/>
</dbReference>
<comment type="similarity">
    <text evidence="1">Belongs to the N(4)/N(6)-methyltransferase family.</text>
</comment>
<dbReference type="SUPFAM" id="SSF53335">
    <property type="entry name" value="S-adenosyl-L-methionine-dependent methyltransferases"/>
    <property type="match status" value="1"/>
</dbReference>
<dbReference type="GO" id="GO:0008168">
    <property type="term" value="F:methyltransferase activity"/>
    <property type="evidence" value="ECO:0007669"/>
    <property type="project" value="UniProtKB-KW"/>
</dbReference>
<feature type="region of interest" description="Disordered" evidence="6">
    <location>
        <begin position="243"/>
        <end position="287"/>
    </location>
</feature>
<evidence type="ECO:0000256" key="4">
    <source>
        <dbReference type="ARBA" id="ARBA00022679"/>
    </source>
</evidence>
<accession>A0ABZ0D1W7</accession>
<dbReference type="InterPro" id="IPR029063">
    <property type="entry name" value="SAM-dependent_MTases_sf"/>
</dbReference>
<keyword evidence="8" id="KW-0614">Plasmid</keyword>
<dbReference type="GO" id="GO:0032259">
    <property type="term" value="P:methylation"/>
    <property type="evidence" value="ECO:0007669"/>
    <property type="project" value="UniProtKB-KW"/>
</dbReference>
<geneLocation type="plasmid" evidence="8 9">
    <name>unnamed1</name>
</geneLocation>
<keyword evidence="3 8" id="KW-0489">Methyltransferase</keyword>
<organism evidence="8 9">
    <name type="scientific">Piscinibacter gummiphilus</name>
    <dbReference type="NCBI Taxonomy" id="946333"/>
    <lineage>
        <taxon>Bacteria</taxon>
        <taxon>Pseudomonadati</taxon>
        <taxon>Pseudomonadota</taxon>
        <taxon>Betaproteobacteria</taxon>
        <taxon>Burkholderiales</taxon>
        <taxon>Sphaerotilaceae</taxon>
        <taxon>Piscinibacter</taxon>
    </lineage>
</organism>
<dbReference type="Proteomes" id="UP001303946">
    <property type="component" value="Plasmid unnamed1"/>
</dbReference>
<gene>
    <name evidence="8" type="ORF">RXV79_26805</name>
</gene>
<evidence type="ECO:0000259" key="7">
    <source>
        <dbReference type="Pfam" id="PF02384"/>
    </source>
</evidence>
<dbReference type="Pfam" id="PF02384">
    <property type="entry name" value="N6_Mtase"/>
    <property type="match status" value="1"/>
</dbReference>
<evidence type="ECO:0000256" key="6">
    <source>
        <dbReference type="SAM" id="MobiDB-lite"/>
    </source>
</evidence>
<protein>
    <recommendedName>
        <fullName evidence="2">site-specific DNA-methyltransferase (adenine-specific)</fullName>
        <ecNumber evidence="2">2.1.1.72</ecNumber>
    </recommendedName>
</protein>
<evidence type="ECO:0000313" key="9">
    <source>
        <dbReference type="Proteomes" id="UP001303946"/>
    </source>
</evidence>